<dbReference type="InterPro" id="IPR050833">
    <property type="entry name" value="Poly_Biosynth_Transport"/>
</dbReference>
<proteinExistence type="predicted"/>
<keyword evidence="4 6" id="KW-1133">Transmembrane helix</keyword>
<dbReference type="RefSeq" id="WP_141616461.1">
    <property type="nucleotide sequence ID" value="NZ_CP041253.1"/>
</dbReference>
<dbReference type="PANTHER" id="PTHR30250:SF11">
    <property type="entry name" value="O-ANTIGEN TRANSPORTER-RELATED"/>
    <property type="match status" value="1"/>
</dbReference>
<dbReference type="AlphaFoldDB" id="A0A514CN53"/>
<evidence type="ECO:0000256" key="4">
    <source>
        <dbReference type="ARBA" id="ARBA00022989"/>
    </source>
</evidence>
<evidence type="ECO:0000256" key="5">
    <source>
        <dbReference type="ARBA" id="ARBA00023136"/>
    </source>
</evidence>
<organism evidence="7 8">
    <name type="scientific">Echinicola soli</name>
    <dbReference type="NCBI Taxonomy" id="2591634"/>
    <lineage>
        <taxon>Bacteria</taxon>
        <taxon>Pseudomonadati</taxon>
        <taxon>Bacteroidota</taxon>
        <taxon>Cytophagia</taxon>
        <taxon>Cytophagales</taxon>
        <taxon>Cyclobacteriaceae</taxon>
        <taxon>Echinicola</taxon>
    </lineage>
</organism>
<sequence length="422" mass="47188">MISSFFRRSEFVKNVVTLMTGTSIAQAIPIALSPVLTRIYSPDDFGLFALYSGIASILSVIATGRYELAIMLPEKEEDAAEIVKLSSLISCLISLTVLLIILIWGMEISVLLGNTGISNWLYLLPVSIFVAGLYQSLNYWFNRKKDFKRLAKNRVMQSSFTGLGQLPLGLLKVGGIGLLFGTLLGQMVTLVSLAKKTVKEDSNYFHRLEFNQLSKLASRYINFPKFDVPTTILNVGAVQAPNILFTTFFSASYAGFYYLTHKVLQAPVTLISTSVLDVFKEEASKAYRETGQAKLIFIKTFKWLLSISIIPSIFLFLVIDDLFVWVFGKDWQIAGDYAKILLPALCLRFIANPLSFMIYVAEKQIWNLLTMIGLACSVFLSFYLAEDHSGVIVNISITYVCYYIVHLILGACFAGIFKVRKV</sequence>
<keyword evidence="3 6" id="KW-0812">Transmembrane</keyword>
<feature type="transmembrane region" description="Helical" evidence="6">
    <location>
        <begin position="303"/>
        <end position="328"/>
    </location>
</feature>
<feature type="transmembrane region" description="Helical" evidence="6">
    <location>
        <begin position="162"/>
        <end position="184"/>
    </location>
</feature>
<gene>
    <name evidence="7" type="ORF">FKX85_20310</name>
</gene>
<feature type="transmembrane region" description="Helical" evidence="6">
    <location>
        <begin position="391"/>
        <end position="417"/>
    </location>
</feature>
<dbReference type="OrthoDB" id="109075at2"/>
<feature type="transmembrane region" description="Helical" evidence="6">
    <location>
        <begin position="85"/>
        <end position="105"/>
    </location>
</feature>
<keyword evidence="2" id="KW-1003">Cell membrane</keyword>
<feature type="transmembrane region" description="Helical" evidence="6">
    <location>
        <begin position="340"/>
        <end position="361"/>
    </location>
</feature>
<evidence type="ECO:0000256" key="2">
    <source>
        <dbReference type="ARBA" id="ARBA00022475"/>
    </source>
</evidence>
<accession>A0A514CN53</accession>
<evidence type="ECO:0000256" key="3">
    <source>
        <dbReference type="ARBA" id="ARBA00022692"/>
    </source>
</evidence>
<dbReference type="Pfam" id="PF13440">
    <property type="entry name" value="Polysacc_synt_3"/>
    <property type="match status" value="1"/>
</dbReference>
<feature type="transmembrane region" description="Helical" evidence="6">
    <location>
        <begin position="120"/>
        <end position="141"/>
    </location>
</feature>
<comment type="subcellular location">
    <subcellularLocation>
        <location evidence="1">Cell membrane</location>
        <topology evidence="1">Multi-pass membrane protein</topology>
    </subcellularLocation>
</comment>
<evidence type="ECO:0000313" key="7">
    <source>
        <dbReference type="EMBL" id="QDH81246.1"/>
    </source>
</evidence>
<keyword evidence="5 6" id="KW-0472">Membrane</keyword>
<reference evidence="7 8" key="1">
    <citation type="submission" date="2019-06" db="EMBL/GenBank/DDBJ databases">
        <title>Echinicola alkalisoli sp. nov. isolated from saline soil.</title>
        <authorList>
            <person name="Sun J.-Q."/>
            <person name="Xu L."/>
        </authorList>
    </citation>
    <scope>NUCLEOTIDE SEQUENCE [LARGE SCALE GENOMIC DNA]</scope>
    <source>
        <strain evidence="7 8">LN3S3</strain>
    </source>
</reference>
<evidence type="ECO:0000313" key="8">
    <source>
        <dbReference type="Proteomes" id="UP000316614"/>
    </source>
</evidence>
<feature type="transmembrane region" description="Helical" evidence="6">
    <location>
        <begin position="243"/>
        <end position="260"/>
    </location>
</feature>
<feature type="transmembrane region" description="Helical" evidence="6">
    <location>
        <begin position="368"/>
        <end position="385"/>
    </location>
</feature>
<dbReference type="EMBL" id="CP041253">
    <property type="protein sequence ID" value="QDH81246.1"/>
    <property type="molecule type" value="Genomic_DNA"/>
</dbReference>
<feature type="transmembrane region" description="Helical" evidence="6">
    <location>
        <begin position="12"/>
        <end position="33"/>
    </location>
</feature>
<dbReference type="GO" id="GO:0005886">
    <property type="term" value="C:plasma membrane"/>
    <property type="evidence" value="ECO:0007669"/>
    <property type="project" value="UniProtKB-SubCell"/>
</dbReference>
<feature type="transmembrane region" description="Helical" evidence="6">
    <location>
        <begin position="45"/>
        <end position="64"/>
    </location>
</feature>
<dbReference type="Proteomes" id="UP000316614">
    <property type="component" value="Chromosome"/>
</dbReference>
<evidence type="ECO:0000256" key="6">
    <source>
        <dbReference type="SAM" id="Phobius"/>
    </source>
</evidence>
<evidence type="ECO:0000256" key="1">
    <source>
        <dbReference type="ARBA" id="ARBA00004651"/>
    </source>
</evidence>
<dbReference type="PANTHER" id="PTHR30250">
    <property type="entry name" value="PST FAMILY PREDICTED COLANIC ACID TRANSPORTER"/>
    <property type="match status" value="1"/>
</dbReference>
<protein>
    <submittedName>
        <fullName evidence="7">Lipopolysaccharide biosynthesis protein</fullName>
    </submittedName>
</protein>
<name>A0A514CN53_9BACT</name>
<keyword evidence="8" id="KW-1185">Reference proteome</keyword>
<dbReference type="KEGG" id="echi:FKX85_20310"/>